<keyword evidence="1" id="KW-0175">Coiled coil</keyword>
<dbReference type="InterPro" id="IPR046796">
    <property type="entry name" value="Transposase_32_dom"/>
</dbReference>
<feature type="domain" description="Putative plant transposon protein" evidence="3">
    <location>
        <begin position="63"/>
        <end position="254"/>
    </location>
</feature>
<name>A0ABU6RSQ8_9FABA</name>
<reference evidence="4 5" key="1">
    <citation type="journal article" date="2023" name="Plants (Basel)">
        <title>Bridging the Gap: Combining Genomics and Transcriptomics Approaches to Understand Stylosanthes scabra, an Orphan Legume from the Brazilian Caatinga.</title>
        <authorList>
            <person name="Ferreira-Neto J.R.C."/>
            <person name="da Silva M.D."/>
            <person name="Binneck E."/>
            <person name="de Melo N.F."/>
            <person name="da Silva R.H."/>
            <person name="de Melo A.L.T.M."/>
            <person name="Pandolfi V."/>
            <person name="Bustamante F.O."/>
            <person name="Brasileiro-Vidal A.C."/>
            <person name="Benko-Iseppon A.M."/>
        </authorList>
    </citation>
    <scope>NUCLEOTIDE SEQUENCE [LARGE SCALE GENOMIC DNA]</scope>
    <source>
        <tissue evidence="4">Leaves</tissue>
    </source>
</reference>
<feature type="compositionally biased region" description="Basic and acidic residues" evidence="2">
    <location>
        <begin position="279"/>
        <end position="292"/>
    </location>
</feature>
<evidence type="ECO:0000259" key="3">
    <source>
        <dbReference type="Pfam" id="PF20167"/>
    </source>
</evidence>
<protein>
    <recommendedName>
        <fullName evidence="3">Putative plant transposon protein domain-containing protein</fullName>
    </recommendedName>
</protein>
<evidence type="ECO:0000256" key="1">
    <source>
        <dbReference type="SAM" id="Coils"/>
    </source>
</evidence>
<comment type="caution">
    <text evidence="4">The sequence shown here is derived from an EMBL/GenBank/DDBJ whole genome shotgun (WGS) entry which is preliminary data.</text>
</comment>
<feature type="region of interest" description="Disordered" evidence="2">
    <location>
        <begin position="279"/>
        <end position="301"/>
    </location>
</feature>
<dbReference type="EMBL" id="JASCZI010031503">
    <property type="protein sequence ID" value="MED6126904.1"/>
    <property type="molecule type" value="Genomic_DNA"/>
</dbReference>
<dbReference type="Proteomes" id="UP001341840">
    <property type="component" value="Unassembled WGS sequence"/>
</dbReference>
<evidence type="ECO:0000313" key="4">
    <source>
        <dbReference type="EMBL" id="MED6126904.1"/>
    </source>
</evidence>
<evidence type="ECO:0000313" key="5">
    <source>
        <dbReference type="Proteomes" id="UP001341840"/>
    </source>
</evidence>
<keyword evidence="5" id="KW-1185">Reference proteome</keyword>
<evidence type="ECO:0000256" key="2">
    <source>
        <dbReference type="SAM" id="MobiDB-lite"/>
    </source>
</evidence>
<dbReference type="Pfam" id="PF20167">
    <property type="entry name" value="Transposase_32"/>
    <property type="match status" value="1"/>
</dbReference>
<feature type="coiled-coil region" evidence="1">
    <location>
        <begin position="555"/>
        <end position="585"/>
    </location>
</feature>
<accession>A0ABU6RSQ8</accession>
<proteinExistence type="predicted"/>
<gene>
    <name evidence="4" type="ORF">PIB30_082963</name>
</gene>
<organism evidence="4 5">
    <name type="scientific">Stylosanthes scabra</name>
    <dbReference type="NCBI Taxonomy" id="79078"/>
    <lineage>
        <taxon>Eukaryota</taxon>
        <taxon>Viridiplantae</taxon>
        <taxon>Streptophyta</taxon>
        <taxon>Embryophyta</taxon>
        <taxon>Tracheophyta</taxon>
        <taxon>Spermatophyta</taxon>
        <taxon>Magnoliopsida</taxon>
        <taxon>eudicotyledons</taxon>
        <taxon>Gunneridae</taxon>
        <taxon>Pentapetalae</taxon>
        <taxon>rosids</taxon>
        <taxon>fabids</taxon>
        <taxon>Fabales</taxon>
        <taxon>Fabaceae</taxon>
        <taxon>Papilionoideae</taxon>
        <taxon>50 kb inversion clade</taxon>
        <taxon>dalbergioids sensu lato</taxon>
        <taxon>Dalbergieae</taxon>
        <taxon>Pterocarpus clade</taxon>
        <taxon>Stylosanthes</taxon>
    </lineage>
</organism>
<sequence length="636" mass="74229">MAALLRKKKGKAPATSSSETPLFKTLYHEAHYKRFFIAREVLPEARIEVDDDSLAPMAIQIKTRKWQKLTRPNLNVGYSLVREFYANAWRNDEEKKIHPPYTTQVRGAEISFAPDDIRKVFKLREIPLPNAPSYHDRKANNDLRLEEVLACLCEERAQWVLHTDGRPHFLRRADLQPMARGWYEFVCRSIIPTTNRSEVTMEWAVLIHSIIIGEDIWAEKIIADQIYKHVNKTNLRSKLPFSGLISLLCQEKKVSILGDTLIPHECGINGELMGRVRETGEPRRQQQPRQEEQPQQQHFQQPRFPPEFMENFNCTMATMQQHYDQKWDALQQWFDEAQAENQKIFGEINTRMNQIDDQLSYLYYTHQIANESMFFPYQNTMMQFREMEHQHIPINLANLNVHRAKEEDMHQERMRYEKVLEEAAAQRAKELNKGKVREEENKTDDEEIEDEGIDTYFTVVLLDTIRYTCRGLGFYKIRITAKIKKRSTLRMGSKGEQVREMQDDISPRANLLASVDILVFGVEGGVVHIMKALASHPSAAQSLIEDESLELIFQIEKEQKEAWRARKEENRVERAKTKLQEQRRALTPRRHYPRLGVAELASPFSPIQNSMPRRDARRVGMEGAARKLALHQGLNA</sequence>